<dbReference type="OrthoDB" id="9778604at2"/>
<reference evidence="4 6" key="2">
    <citation type="submission" date="2018-11" db="EMBL/GenBank/DDBJ databases">
        <title>Genome sequences of Brenneria nigrifluens and Brenneria rubrifaciens.</title>
        <authorList>
            <person name="Poret-Peterson A.T."/>
            <person name="McClean A.E."/>
            <person name="Kluepfel D.A."/>
        </authorList>
    </citation>
    <scope>NUCLEOTIDE SEQUENCE [LARGE SCALE GENOMIC DNA]</scope>
    <source>
        <strain evidence="4 6">ATCC 13028</strain>
    </source>
</reference>
<evidence type="ECO:0000313" key="6">
    <source>
        <dbReference type="Proteomes" id="UP000303847"/>
    </source>
</evidence>
<dbReference type="SMART" id="SM00882">
    <property type="entry name" value="CoA_trans"/>
    <property type="match status" value="1"/>
</dbReference>
<dbReference type="InterPro" id="IPR004164">
    <property type="entry name" value="CoA_transf_AS"/>
</dbReference>
<proteinExistence type="inferred from homology"/>
<gene>
    <name evidence="3" type="ORF">DDT54_01465</name>
    <name evidence="4" type="ORF">EH206_16250</name>
</gene>
<dbReference type="AlphaFoldDB" id="A0A2U1UWS4"/>
<evidence type="ECO:0000313" key="4">
    <source>
        <dbReference type="EMBL" id="QCR05596.1"/>
    </source>
</evidence>
<dbReference type="NCBIfam" id="TIGR02428">
    <property type="entry name" value="pcaJ_scoB_fam"/>
    <property type="match status" value="1"/>
</dbReference>
<dbReference type="RefSeq" id="WP_009113909.1">
    <property type="nucleotide sequence ID" value="NZ_CP034036.1"/>
</dbReference>
<dbReference type="Proteomes" id="UP000303847">
    <property type="component" value="Chromosome"/>
</dbReference>
<dbReference type="PROSITE" id="PS01274">
    <property type="entry name" value="COA_TRANSF_2"/>
    <property type="match status" value="1"/>
</dbReference>
<reference evidence="3 5" key="1">
    <citation type="submission" date="2018-04" db="EMBL/GenBank/DDBJ databases">
        <title>Brenneria corticis sp.nov.</title>
        <authorList>
            <person name="Li Y."/>
        </authorList>
    </citation>
    <scope>NUCLEOTIDE SEQUENCE [LARGE SCALE GENOMIC DNA]</scope>
    <source>
        <strain evidence="3 5">LMG 2694</strain>
    </source>
</reference>
<evidence type="ECO:0000256" key="2">
    <source>
        <dbReference type="ARBA" id="ARBA00022679"/>
    </source>
</evidence>
<dbReference type="FunFam" id="3.40.1080.10:FF:000001">
    <property type="entry name" value="Succinyl-coa:3-ketoacid-coenzyme a transferase subunit b"/>
    <property type="match status" value="1"/>
</dbReference>
<protein>
    <submittedName>
        <fullName evidence="3">CoA transferase subunit B</fullName>
    </submittedName>
</protein>
<evidence type="ECO:0000256" key="1">
    <source>
        <dbReference type="ARBA" id="ARBA00007047"/>
    </source>
</evidence>
<dbReference type="InterPro" id="IPR012791">
    <property type="entry name" value="3-oxoacid_CoA-transf_B"/>
</dbReference>
<dbReference type="PANTHER" id="PTHR13707:SF57">
    <property type="entry name" value="SUCCINYL-COA:3-KETOACID COENZYME A TRANSFERASE SUBUNIT B-RELATED"/>
    <property type="match status" value="1"/>
</dbReference>
<dbReference type="GO" id="GO:0008410">
    <property type="term" value="F:CoA-transferase activity"/>
    <property type="evidence" value="ECO:0007669"/>
    <property type="project" value="InterPro"/>
</dbReference>
<dbReference type="SUPFAM" id="SSF100950">
    <property type="entry name" value="NagB/RpiA/CoA transferase-like"/>
    <property type="match status" value="1"/>
</dbReference>
<organism evidence="3 5">
    <name type="scientific">Brenneria nigrifluens DSM 30175 = ATCC 13028</name>
    <dbReference type="NCBI Taxonomy" id="1121120"/>
    <lineage>
        <taxon>Bacteria</taxon>
        <taxon>Pseudomonadati</taxon>
        <taxon>Pseudomonadota</taxon>
        <taxon>Gammaproteobacteria</taxon>
        <taxon>Enterobacterales</taxon>
        <taxon>Pectobacteriaceae</taxon>
        <taxon>Brenneria</taxon>
    </lineage>
</organism>
<accession>A0A2U1UWS4</accession>
<keyword evidence="2 3" id="KW-0808">Transferase</keyword>
<name>A0A2U1UWS4_9GAMM</name>
<dbReference type="Pfam" id="PF01144">
    <property type="entry name" value="CoA_trans"/>
    <property type="match status" value="1"/>
</dbReference>
<dbReference type="EMBL" id="QDKK01000001">
    <property type="protein sequence ID" value="PWC26021.1"/>
    <property type="molecule type" value="Genomic_DNA"/>
</dbReference>
<evidence type="ECO:0000313" key="5">
    <source>
        <dbReference type="Proteomes" id="UP000295985"/>
    </source>
</evidence>
<dbReference type="InterPro" id="IPR037171">
    <property type="entry name" value="NagB/RpiA_transferase-like"/>
</dbReference>
<dbReference type="PANTHER" id="PTHR13707">
    <property type="entry name" value="KETOACID-COENZYME A TRANSFERASE"/>
    <property type="match status" value="1"/>
</dbReference>
<dbReference type="Gene3D" id="3.40.1080.10">
    <property type="entry name" value="Glutaconate Coenzyme A-transferase"/>
    <property type="match status" value="1"/>
</dbReference>
<evidence type="ECO:0000313" key="3">
    <source>
        <dbReference type="EMBL" id="PWC26021.1"/>
    </source>
</evidence>
<dbReference type="EMBL" id="CP034036">
    <property type="protein sequence ID" value="QCR05596.1"/>
    <property type="molecule type" value="Genomic_DNA"/>
</dbReference>
<comment type="similarity">
    <text evidence="1">Belongs to the 3-oxoacid CoA-transferase subunit B family.</text>
</comment>
<dbReference type="InterPro" id="IPR004165">
    <property type="entry name" value="CoA_trans_fam_I"/>
</dbReference>
<sequence>MNNKTLIAQRVAQELQDGDIVNLGIGLPTLVANYLPAEVDITLQSENGFLGLGAIGEPHPNLVNAGGQPCGMVPGAAMFDSAFSFALIRGGHVDVSVLGGLQVDRHANLANWMVPGKMVPGMGGAMDLVTGARKVIIAMEHCAKDGSSKLLEHCTLPLTAKNVVDMVVTELGVFVFANGQLMLTELAPGVALETVKEKTAARFTVADELKVMPVVADGAAS</sequence>
<keyword evidence="6" id="KW-1185">Reference proteome</keyword>
<dbReference type="Proteomes" id="UP000295985">
    <property type="component" value="Unassembled WGS sequence"/>
</dbReference>